<dbReference type="InterPro" id="IPR006059">
    <property type="entry name" value="SBP"/>
</dbReference>
<evidence type="ECO:0000313" key="1">
    <source>
        <dbReference type="EMBL" id="TMI72005.1"/>
    </source>
</evidence>
<dbReference type="EMBL" id="VBAP01000095">
    <property type="protein sequence ID" value="TMI72005.1"/>
    <property type="molecule type" value="Genomic_DNA"/>
</dbReference>
<accession>A0A537IL45</accession>
<dbReference type="PANTHER" id="PTHR43649">
    <property type="entry name" value="ARABINOSE-BINDING PROTEIN-RELATED"/>
    <property type="match status" value="1"/>
</dbReference>
<dbReference type="Proteomes" id="UP000318834">
    <property type="component" value="Unassembled WGS sequence"/>
</dbReference>
<dbReference type="InterPro" id="IPR050490">
    <property type="entry name" value="Bact_solute-bd_prot1"/>
</dbReference>
<dbReference type="PANTHER" id="PTHR43649:SF12">
    <property type="entry name" value="DIACETYLCHITOBIOSE BINDING PROTEIN DASA"/>
    <property type="match status" value="1"/>
</dbReference>
<reference evidence="1 2" key="1">
    <citation type="journal article" date="2019" name="Nat. Microbiol.">
        <title>Mediterranean grassland soil C-N compound turnover is dependent on rainfall and depth, and is mediated by genomically divergent microorganisms.</title>
        <authorList>
            <person name="Diamond S."/>
            <person name="Andeer P.F."/>
            <person name="Li Z."/>
            <person name="Crits-Christoph A."/>
            <person name="Burstein D."/>
            <person name="Anantharaman K."/>
            <person name="Lane K.R."/>
            <person name="Thomas B.C."/>
            <person name="Pan C."/>
            <person name="Northen T.R."/>
            <person name="Banfield J.F."/>
        </authorList>
    </citation>
    <scope>NUCLEOTIDE SEQUENCE [LARGE SCALE GENOMIC DNA]</scope>
    <source>
        <strain evidence="1">NP_8</strain>
    </source>
</reference>
<dbReference type="SUPFAM" id="SSF53850">
    <property type="entry name" value="Periplasmic binding protein-like II"/>
    <property type="match status" value="1"/>
</dbReference>
<organism evidence="1 2">
    <name type="scientific">Candidatus Segetimicrobium genomatis</name>
    <dbReference type="NCBI Taxonomy" id="2569760"/>
    <lineage>
        <taxon>Bacteria</taxon>
        <taxon>Bacillati</taxon>
        <taxon>Candidatus Sysuimicrobiota</taxon>
        <taxon>Candidatus Sysuimicrobiia</taxon>
        <taxon>Candidatus Sysuimicrobiales</taxon>
        <taxon>Candidatus Segetimicrobiaceae</taxon>
        <taxon>Candidatus Segetimicrobium</taxon>
    </lineage>
</organism>
<protein>
    <submittedName>
        <fullName evidence="1">Extracellular solute-binding protein</fullName>
    </submittedName>
</protein>
<gene>
    <name evidence="1" type="ORF">E6H05_11655</name>
</gene>
<dbReference type="Gene3D" id="3.40.190.10">
    <property type="entry name" value="Periplasmic binding protein-like II"/>
    <property type="match status" value="1"/>
</dbReference>
<proteinExistence type="predicted"/>
<name>A0A537IL45_9BACT</name>
<evidence type="ECO:0000313" key="2">
    <source>
        <dbReference type="Proteomes" id="UP000318834"/>
    </source>
</evidence>
<sequence length="413" mass="45504">MTVRYRMIFVLALAIALVWPALGRGGAPQTITFLTAPWGVPPDQALLKSFEDRSGITVQIISAPSAEMYTKVQVASAGRRAPADVIFLTEEAPSFIVAPGYTEPLDARVAKSADLNAGDIERMDFWTVGGKIQGITTYVQMVMMDYNAKRLRAGGFNTPAATWDELRRQSVALKQKGVDQYPVAFGAIDWSWFLMSLSAGDPMFDGSLNPVFSNSASPARKAMAMLLGFFATDKVITPDLLTKVTPHDVFMGGTGVYHQAWQGSLAVMNNDKISKQAPDVQYLLMPERHFTWSLDAAIGLSRFSGKKDAGWEFIKWYVSPENQRAIFKAVGLVPSRRSVQQALNAEGAIQGFDVMAEQAKYVHQLPRTVKWWGPWTQSVTEAIRKAAQGQLTADGAVDAVAKRWNELKAQYKQ</sequence>
<comment type="caution">
    <text evidence="1">The sequence shown here is derived from an EMBL/GenBank/DDBJ whole genome shotgun (WGS) entry which is preliminary data.</text>
</comment>
<dbReference type="AlphaFoldDB" id="A0A537IL45"/>
<dbReference type="Pfam" id="PF13416">
    <property type="entry name" value="SBP_bac_8"/>
    <property type="match status" value="1"/>
</dbReference>